<protein>
    <submittedName>
        <fullName evidence="1">Formyl-CoA transferase</fullName>
    </submittedName>
</protein>
<dbReference type="RefSeq" id="WP_085383377.1">
    <property type="nucleotide sequence ID" value="NZ_NAFC01000167.1"/>
</dbReference>
<dbReference type="Pfam" id="PF02515">
    <property type="entry name" value="CoA_transf_3"/>
    <property type="match status" value="1"/>
</dbReference>
<reference evidence="1 2" key="1">
    <citation type="submission" date="2017-03" db="EMBL/GenBank/DDBJ databases">
        <title>Whole genome sequences of fourteen strains of Bradyrhizobium canariense and one strain of Bradyrhizobium japonicum isolated from Lupinus (Papilionoideae: Genisteae) species in Algeria.</title>
        <authorList>
            <person name="Crovadore J."/>
            <person name="Chekireb D."/>
            <person name="Brachmann A."/>
            <person name="Chablais R."/>
            <person name="Cochard B."/>
            <person name="Lefort F."/>
        </authorList>
    </citation>
    <scope>NUCLEOTIDE SEQUENCE [LARGE SCALE GENOMIC DNA]</scope>
    <source>
        <strain evidence="1 2">UBMAN05</strain>
    </source>
</reference>
<dbReference type="InterPro" id="IPR050509">
    <property type="entry name" value="CoA-transferase_III"/>
</dbReference>
<sequence>MAMEESADGLPLAGVRVVEMTHMVMGPTCGMILAQLGADVIKVEPRAGDKTRSLGGMGTAFFPLFNRGKRSVVLDFEKTEDRDTMHRLLATADVFLENFRDGQLGKQGLGADELRRRHPGLIIAGHKGFLSGPYEHRPALDEVVQMMAGLAAMTGTSEKPQRVGSSANDIMGGMFGVIAILAALYQKRGGKRDGADIRIGLFENCLFLVAQHMVEYEMTGNKPRSMPEREHAWPIYDIFETAGGERIFIGVVTEGHWQSFCREFGLTEFLDDPALRTTTDRILARGRIIPRAAGIIRQWDVARLSERLDALNICFSPINRPEDLFTDPHVLRPGGLVNNVTADGKPFRVPALPIEWNGSHIGEGLRVAPLGADTAAVRAEIDNENEDVTSKTTGRRG</sequence>
<proteinExistence type="predicted"/>
<dbReference type="SUPFAM" id="SSF89796">
    <property type="entry name" value="CoA-transferase family III (CaiB/BaiF)"/>
    <property type="match status" value="1"/>
</dbReference>
<dbReference type="PANTHER" id="PTHR48228:SF7">
    <property type="entry name" value="FATTY ACYL-COA TRANSFERASE RV3272-RELATED"/>
    <property type="match status" value="1"/>
</dbReference>
<keyword evidence="2" id="KW-1185">Reference proteome</keyword>
<dbReference type="InterPro" id="IPR023606">
    <property type="entry name" value="CoA-Trfase_III_dom_1_sf"/>
</dbReference>
<evidence type="ECO:0000313" key="2">
    <source>
        <dbReference type="Proteomes" id="UP000193884"/>
    </source>
</evidence>
<name>A0ABX3XAN0_9BRAD</name>
<keyword evidence="1" id="KW-0808">Transferase</keyword>
<dbReference type="Gene3D" id="3.40.50.10540">
    <property type="entry name" value="Crotonobetainyl-coa:carnitine coa-transferase, domain 1"/>
    <property type="match status" value="1"/>
</dbReference>
<organism evidence="1 2">
    <name type="scientific">Bradyrhizobium canariense</name>
    <dbReference type="NCBI Taxonomy" id="255045"/>
    <lineage>
        <taxon>Bacteria</taxon>
        <taxon>Pseudomonadati</taxon>
        <taxon>Pseudomonadota</taxon>
        <taxon>Alphaproteobacteria</taxon>
        <taxon>Hyphomicrobiales</taxon>
        <taxon>Nitrobacteraceae</taxon>
        <taxon>Bradyrhizobium</taxon>
    </lineage>
</organism>
<dbReference type="InterPro" id="IPR003673">
    <property type="entry name" value="CoA-Trfase_fam_III"/>
</dbReference>
<comment type="caution">
    <text evidence="1">The sequence shown here is derived from an EMBL/GenBank/DDBJ whole genome shotgun (WGS) entry which is preliminary data.</text>
</comment>
<accession>A0ABX3XAN0</accession>
<dbReference type="Proteomes" id="UP000193884">
    <property type="component" value="Unassembled WGS sequence"/>
</dbReference>
<dbReference type="Gene3D" id="3.30.1540.10">
    <property type="entry name" value="formyl-coa transferase, domain 3"/>
    <property type="match status" value="1"/>
</dbReference>
<dbReference type="PANTHER" id="PTHR48228">
    <property type="entry name" value="SUCCINYL-COA--D-CITRAMALATE COA-TRANSFERASE"/>
    <property type="match status" value="1"/>
</dbReference>
<evidence type="ECO:0000313" key="1">
    <source>
        <dbReference type="EMBL" id="OSJ34966.1"/>
    </source>
</evidence>
<dbReference type="GO" id="GO:0016740">
    <property type="term" value="F:transferase activity"/>
    <property type="evidence" value="ECO:0007669"/>
    <property type="project" value="UniProtKB-KW"/>
</dbReference>
<gene>
    <name evidence="1" type="ORF">BST63_02665</name>
</gene>
<dbReference type="InterPro" id="IPR044855">
    <property type="entry name" value="CoA-Trfase_III_dom3_sf"/>
</dbReference>
<dbReference type="EMBL" id="NAFK01000116">
    <property type="protein sequence ID" value="OSJ34966.1"/>
    <property type="molecule type" value="Genomic_DNA"/>
</dbReference>